<name>A0A4Y2QPF0_ARAVE</name>
<dbReference type="EMBL" id="BGPR01014422">
    <property type="protein sequence ID" value="GBN65140.1"/>
    <property type="molecule type" value="Genomic_DNA"/>
</dbReference>
<dbReference type="Proteomes" id="UP000499080">
    <property type="component" value="Unassembled WGS sequence"/>
</dbReference>
<organism evidence="2 3">
    <name type="scientific">Araneus ventricosus</name>
    <name type="common">Orbweaver spider</name>
    <name type="synonym">Epeira ventricosa</name>
    <dbReference type="NCBI Taxonomy" id="182803"/>
    <lineage>
        <taxon>Eukaryota</taxon>
        <taxon>Metazoa</taxon>
        <taxon>Ecdysozoa</taxon>
        <taxon>Arthropoda</taxon>
        <taxon>Chelicerata</taxon>
        <taxon>Arachnida</taxon>
        <taxon>Araneae</taxon>
        <taxon>Araneomorphae</taxon>
        <taxon>Entelegynae</taxon>
        <taxon>Araneoidea</taxon>
        <taxon>Araneidae</taxon>
        <taxon>Araneus</taxon>
    </lineage>
</organism>
<evidence type="ECO:0000313" key="2">
    <source>
        <dbReference type="EMBL" id="GBN65140.1"/>
    </source>
</evidence>
<accession>A0A4Y2QPF0</accession>
<proteinExistence type="predicted"/>
<feature type="compositionally biased region" description="Polar residues" evidence="1">
    <location>
        <begin position="26"/>
        <end position="36"/>
    </location>
</feature>
<reference evidence="2 3" key="1">
    <citation type="journal article" date="2019" name="Sci. Rep.">
        <title>Orb-weaving spider Araneus ventricosus genome elucidates the spidroin gene catalogue.</title>
        <authorList>
            <person name="Kono N."/>
            <person name="Nakamura H."/>
            <person name="Ohtoshi R."/>
            <person name="Moran D.A.P."/>
            <person name="Shinohara A."/>
            <person name="Yoshida Y."/>
            <person name="Fujiwara M."/>
            <person name="Mori M."/>
            <person name="Tomita M."/>
            <person name="Arakawa K."/>
        </authorList>
    </citation>
    <scope>NUCLEOTIDE SEQUENCE [LARGE SCALE GENOMIC DNA]</scope>
</reference>
<dbReference type="AlphaFoldDB" id="A0A4Y2QPF0"/>
<comment type="caution">
    <text evidence="2">The sequence shown here is derived from an EMBL/GenBank/DDBJ whole genome shotgun (WGS) entry which is preliminary data.</text>
</comment>
<gene>
    <name evidence="2" type="ORF">AVEN_214913_1</name>
</gene>
<keyword evidence="3" id="KW-1185">Reference proteome</keyword>
<sequence length="144" mass="15985">MVAPRLLQSKNPPGEHLARIHHKPTSHASQTSLSSPAFTKHSFQTARSDGNYDRLDIQPSSPCHSVFYPIHLVGALMVAPRLLQSKNPPGEHLARIHHNPPPTHPKPLFLHRHSLSTHSKFRGVMEIMTGLISNLPLHAKPIPC</sequence>
<evidence type="ECO:0000256" key="1">
    <source>
        <dbReference type="SAM" id="MobiDB-lite"/>
    </source>
</evidence>
<evidence type="ECO:0000313" key="3">
    <source>
        <dbReference type="Proteomes" id="UP000499080"/>
    </source>
</evidence>
<feature type="region of interest" description="Disordered" evidence="1">
    <location>
        <begin position="1"/>
        <end position="36"/>
    </location>
</feature>
<protein>
    <submittedName>
        <fullName evidence="2">Uncharacterized protein</fullName>
    </submittedName>
</protein>